<dbReference type="SMART" id="SM00858">
    <property type="entry name" value="SAF"/>
    <property type="match status" value="1"/>
</dbReference>
<dbReference type="InterPro" id="IPR013974">
    <property type="entry name" value="SAF"/>
</dbReference>
<evidence type="ECO:0000313" key="3">
    <source>
        <dbReference type="EMBL" id="MCC2125397.1"/>
    </source>
</evidence>
<dbReference type="Gene3D" id="2.30.130.110">
    <property type="match status" value="1"/>
</dbReference>
<dbReference type="EMBL" id="JAJEPS010000003">
    <property type="protein sequence ID" value="MCC2125397.1"/>
    <property type="molecule type" value="Genomic_DNA"/>
</dbReference>
<proteinExistence type="predicted"/>
<dbReference type="AlphaFoldDB" id="A0AAE3A631"/>
<dbReference type="InterPro" id="IPR052172">
    <property type="entry name" value="UxaA_altronate/galactarate_dh"/>
</dbReference>
<reference evidence="3 4" key="1">
    <citation type="submission" date="2021-10" db="EMBL/GenBank/DDBJ databases">
        <title>Anaerobic single-cell dispensing facilitates the cultivation of human gut bacteria.</title>
        <authorList>
            <person name="Afrizal A."/>
        </authorList>
    </citation>
    <scope>NUCLEOTIDE SEQUENCE [LARGE SCALE GENOMIC DNA]</scope>
    <source>
        <strain evidence="3 4">CLA-AA-H276</strain>
    </source>
</reference>
<dbReference type="CDD" id="cd11613">
    <property type="entry name" value="SAF_AH_GD"/>
    <property type="match status" value="1"/>
</dbReference>
<dbReference type="GO" id="GO:0016829">
    <property type="term" value="F:lyase activity"/>
    <property type="evidence" value="ECO:0007669"/>
    <property type="project" value="UniProtKB-KW"/>
</dbReference>
<keyword evidence="3" id="KW-0378">Hydrolase</keyword>
<dbReference type="PANTHER" id="PTHR30536">
    <property type="entry name" value="ALTRONATE/GALACTARATE DEHYDRATASE"/>
    <property type="match status" value="1"/>
</dbReference>
<keyword evidence="4" id="KW-1185">Reference proteome</keyword>
<dbReference type="GO" id="GO:0016787">
    <property type="term" value="F:hydrolase activity"/>
    <property type="evidence" value="ECO:0007669"/>
    <property type="project" value="UniProtKB-KW"/>
</dbReference>
<dbReference type="GO" id="GO:0019698">
    <property type="term" value="P:D-galacturonate catabolic process"/>
    <property type="evidence" value="ECO:0007669"/>
    <property type="project" value="TreeGrafter"/>
</dbReference>
<sequence>MLKALKIHEMDNVAVVLGNVEKGEDVILSNESLNCIQAKDMIPVYHKISLTEIPEDGPVYKYGEIIGLASRLIQKGEHVHEHNVKSVLKTNN</sequence>
<evidence type="ECO:0000256" key="1">
    <source>
        <dbReference type="ARBA" id="ARBA00023239"/>
    </source>
</evidence>
<keyword evidence="1" id="KW-0456">Lyase</keyword>
<dbReference type="InterPro" id="IPR044144">
    <property type="entry name" value="SAF_UxaA/GarD"/>
</dbReference>
<dbReference type="Proteomes" id="UP001198220">
    <property type="component" value="Unassembled WGS sequence"/>
</dbReference>
<name>A0AAE3A631_9FIRM</name>
<comment type="caution">
    <text evidence="3">The sequence shown here is derived from an EMBL/GenBank/DDBJ whole genome shotgun (WGS) entry which is preliminary data.</text>
</comment>
<accession>A0AAE3A631</accession>
<protein>
    <submittedName>
        <fullName evidence="3">UxaA family hydrolase</fullName>
    </submittedName>
</protein>
<dbReference type="PANTHER" id="PTHR30536:SF5">
    <property type="entry name" value="ALTRONATE DEHYDRATASE"/>
    <property type="match status" value="1"/>
</dbReference>
<dbReference type="Pfam" id="PF08666">
    <property type="entry name" value="SAF"/>
    <property type="match status" value="1"/>
</dbReference>
<organism evidence="3 4">
    <name type="scientific">Hominiventricola filiformis</name>
    <dbReference type="NCBI Taxonomy" id="2885352"/>
    <lineage>
        <taxon>Bacteria</taxon>
        <taxon>Bacillati</taxon>
        <taxon>Bacillota</taxon>
        <taxon>Clostridia</taxon>
        <taxon>Lachnospirales</taxon>
        <taxon>Lachnospiraceae</taxon>
        <taxon>Hominiventricola</taxon>
    </lineage>
</organism>
<evidence type="ECO:0000259" key="2">
    <source>
        <dbReference type="SMART" id="SM00858"/>
    </source>
</evidence>
<gene>
    <name evidence="3" type="ORF">LKD36_04300</name>
</gene>
<feature type="domain" description="SAF" evidence="2">
    <location>
        <begin position="11"/>
        <end position="85"/>
    </location>
</feature>
<evidence type="ECO:0000313" key="4">
    <source>
        <dbReference type="Proteomes" id="UP001198220"/>
    </source>
</evidence>